<dbReference type="Gene3D" id="3.30.830.10">
    <property type="entry name" value="Metalloenzyme, LuxS/M16 peptidase-like"/>
    <property type="match status" value="4"/>
</dbReference>
<name>A0A6I3SM07_HELMO</name>
<gene>
    <name evidence="2" type="ORF">GJ688_13500</name>
</gene>
<feature type="domain" description="Peptidase M16C associated" evidence="1">
    <location>
        <begin position="506"/>
        <end position="743"/>
    </location>
</feature>
<protein>
    <submittedName>
        <fullName evidence="2">Insulinase family protein</fullName>
    </submittedName>
</protein>
<dbReference type="PANTHER" id="PTHR43016">
    <property type="entry name" value="PRESEQUENCE PROTEASE"/>
    <property type="match status" value="1"/>
</dbReference>
<organism evidence="2 3">
    <name type="scientific">Heliobacterium mobile</name>
    <name type="common">Heliobacillus mobilis</name>
    <dbReference type="NCBI Taxonomy" id="28064"/>
    <lineage>
        <taxon>Bacteria</taxon>
        <taxon>Bacillati</taxon>
        <taxon>Bacillota</taxon>
        <taxon>Clostridia</taxon>
        <taxon>Eubacteriales</taxon>
        <taxon>Heliobacteriaceae</taxon>
        <taxon>Heliobacterium</taxon>
    </lineage>
</organism>
<proteinExistence type="predicted"/>
<dbReference type="InterPro" id="IPR011249">
    <property type="entry name" value="Metalloenz_LuxS/M16"/>
</dbReference>
<dbReference type="GO" id="GO:0016485">
    <property type="term" value="P:protein processing"/>
    <property type="evidence" value="ECO:0007669"/>
    <property type="project" value="TreeGrafter"/>
</dbReference>
<keyword evidence="3" id="KW-1185">Reference proteome</keyword>
<dbReference type="Pfam" id="PF00675">
    <property type="entry name" value="Peptidase_M16"/>
    <property type="match status" value="1"/>
</dbReference>
<dbReference type="GO" id="GO:0046872">
    <property type="term" value="F:metal ion binding"/>
    <property type="evidence" value="ECO:0007669"/>
    <property type="project" value="InterPro"/>
</dbReference>
<dbReference type="OrthoDB" id="9762027at2"/>
<dbReference type="InterPro" id="IPR013578">
    <property type="entry name" value="Peptidase_M16C_assoc"/>
</dbReference>
<reference evidence="2 3" key="1">
    <citation type="submission" date="2019-11" db="EMBL/GenBank/DDBJ databases">
        <title>Whole-genome sequence of a the green, strictly anaerobic photosynthetic bacterium Heliobacillus mobilis DSM 6151.</title>
        <authorList>
            <person name="Kyndt J.A."/>
            <person name="Meyer T.E."/>
        </authorList>
    </citation>
    <scope>NUCLEOTIDE SEQUENCE [LARGE SCALE GENOMIC DNA]</scope>
    <source>
        <strain evidence="2 3">DSM 6151</strain>
    </source>
</reference>
<dbReference type="RefSeq" id="WP_155477078.1">
    <property type="nucleotide sequence ID" value="NZ_WNKU01000017.1"/>
</dbReference>
<dbReference type="AlphaFoldDB" id="A0A6I3SM07"/>
<dbReference type="Pfam" id="PF05193">
    <property type="entry name" value="Peptidase_M16_C"/>
    <property type="match status" value="1"/>
</dbReference>
<dbReference type="Pfam" id="PF08367">
    <property type="entry name" value="M16C_assoc"/>
    <property type="match status" value="1"/>
</dbReference>
<dbReference type="SMART" id="SM01264">
    <property type="entry name" value="M16C_associated"/>
    <property type="match status" value="1"/>
</dbReference>
<dbReference type="Pfam" id="PF22516">
    <property type="entry name" value="PreP_C"/>
    <property type="match status" value="1"/>
</dbReference>
<dbReference type="EMBL" id="WNKU01000017">
    <property type="protein sequence ID" value="MTV49990.1"/>
    <property type="molecule type" value="Genomic_DNA"/>
</dbReference>
<accession>A0A6I3SM07</accession>
<dbReference type="GO" id="GO:0004222">
    <property type="term" value="F:metalloendopeptidase activity"/>
    <property type="evidence" value="ECO:0007669"/>
    <property type="project" value="TreeGrafter"/>
</dbReference>
<dbReference type="PANTHER" id="PTHR43016:SF13">
    <property type="entry name" value="PRESEQUENCE PROTEASE, MITOCHONDRIAL"/>
    <property type="match status" value="1"/>
</dbReference>
<sequence length="1004" mass="114067">MTTIWKKPVKTNSRKRRGVQHLSLLLLFVQLVLFITPASAAALSNLKDFPLSSGFELVDERPVKDLNATGKWYRHRKSGAQVYYLQNDDDNKVFSIGFRTPAPDDSGIPHIIEHSVFCGSRKYPVNNMLSQIQKGSVNTFANAFTTSDKTFFPVASKNEKELRNLMDVYLDAVFHPNFYQSPEIFWQEGGHFELASPADVPVYNGIVYNEMKSHYTAVDNRLDRAILKSLFPDTSYSRDAMGDPKETSKLTRDKLLAYHQTYYHPSNSFIFLYGNLNIDDTLKFLDEEYLRDYDQKQVDASIPLQTPFEKRRTVTGEYPLPTKEDRDENTYLSLNYGINEPLSSELILTMTIVDRLLMGTATSPVKTTLLGSGIGKNAYSFLLADIKQPVYSIIAEKVRDEQVPFFESTVEKTLRNLVRQGIDREQLQTIIDMVEYEIRESQAGASRGLLYNQLVLNSWMNGGHPAALLKVEEALAKIKQGASSGYFEQFIEEHLLNNLYSSLVALKPVSAAGKEEPLKTALTDAEKEILFRQQKELQDWQSKAKSSENIPRLTLKEINRQAQVLPLEERTEAGVKVLFHQLFTNGIAYVDLYFDTQDVPQTQLPYLYLLAEMLGNVSTDHRNYRMIDQELNEHTGGLAVVPDTFPHYKKGELITPKLLVSISAVADQVPAALELLGDMAGHSRFDDERRLREILHQIRTHRESALYEAGESLALGRLQSFLSPAGQYDEQGGYSYSRFIVDLDDHFDTKVAEIRRNLKQVAQRALNKEGLIISVTTGDKEYPLFQQNVGRLVSALESQHFSPETYHFQKADKKEAFITASEVYVVAQGIDYRETGRQYNGHMEVLRNVLDHGYLWERLRMKGGAYGAFSQIDDGGTISLCSVDDPNVKETIDVYAQTGEFLRRFQPGEQEMTSYIIGAIGVMDDLLEPWEKGRVAAARYIRGLRQQDIQQVREEILSTSPQDIRNFAPLMDAFRRARNLTVVGNGEKIMQNQDSFDSVVDIFK</sequence>
<evidence type="ECO:0000259" key="1">
    <source>
        <dbReference type="SMART" id="SM01264"/>
    </source>
</evidence>
<evidence type="ECO:0000313" key="2">
    <source>
        <dbReference type="EMBL" id="MTV49990.1"/>
    </source>
</evidence>
<evidence type="ECO:0000313" key="3">
    <source>
        <dbReference type="Proteomes" id="UP000430670"/>
    </source>
</evidence>
<dbReference type="SUPFAM" id="SSF63411">
    <property type="entry name" value="LuxS/MPP-like metallohydrolase"/>
    <property type="match status" value="4"/>
</dbReference>
<dbReference type="InterPro" id="IPR011765">
    <property type="entry name" value="Pept_M16_N"/>
</dbReference>
<dbReference type="InterPro" id="IPR007863">
    <property type="entry name" value="Peptidase_M16_C"/>
</dbReference>
<comment type="caution">
    <text evidence="2">The sequence shown here is derived from an EMBL/GenBank/DDBJ whole genome shotgun (WGS) entry which is preliminary data.</text>
</comment>
<dbReference type="Proteomes" id="UP000430670">
    <property type="component" value="Unassembled WGS sequence"/>
</dbReference>
<dbReference type="InterPro" id="IPR055130">
    <property type="entry name" value="PreP_C"/>
</dbReference>